<organism evidence="2 3">
    <name type="scientific">Cercopithifilaria johnstoni</name>
    <dbReference type="NCBI Taxonomy" id="2874296"/>
    <lineage>
        <taxon>Eukaryota</taxon>
        <taxon>Metazoa</taxon>
        <taxon>Ecdysozoa</taxon>
        <taxon>Nematoda</taxon>
        <taxon>Chromadorea</taxon>
        <taxon>Rhabditida</taxon>
        <taxon>Spirurina</taxon>
        <taxon>Spiruromorpha</taxon>
        <taxon>Filarioidea</taxon>
        <taxon>Onchocercidae</taxon>
        <taxon>Cercopithifilaria</taxon>
    </lineage>
</organism>
<sequence length="192" mass="21397">MSRNLEILDDSAELVDLSELETPEISDTSIPKSAASMHPSTTAFPNSEKIESLAEEIILSTLCGAISKLKHNNLENSTSEASESFTSSFSSSTLEDEVNKLQDISTTSNTIFRNENDMIDDPLSSEVDESLELPMSKKSEENESQISVIDSSYLNEEESIAFCQKTLICEEKLKWRELICHRQLAYSNFILG</sequence>
<feature type="region of interest" description="Disordered" evidence="1">
    <location>
        <begin position="23"/>
        <end position="44"/>
    </location>
</feature>
<accession>A0A8J2M680</accession>
<gene>
    <name evidence="2" type="ORF">CJOHNSTONI_LOCUS4832</name>
</gene>
<dbReference type="AlphaFoldDB" id="A0A8J2M680"/>
<reference evidence="2" key="1">
    <citation type="submission" date="2021-09" db="EMBL/GenBank/DDBJ databases">
        <authorList>
            <consortium name="Pathogen Informatics"/>
        </authorList>
    </citation>
    <scope>NUCLEOTIDE SEQUENCE</scope>
</reference>
<comment type="caution">
    <text evidence="2">The sequence shown here is derived from an EMBL/GenBank/DDBJ whole genome shotgun (WGS) entry which is preliminary data.</text>
</comment>
<evidence type="ECO:0000313" key="2">
    <source>
        <dbReference type="EMBL" id="CAG9534720.1"/>
    </source>
</evidence>
<keyword evidence="3" id="KW-1185">Reference proteome</keyword>
<dbReference type="Proteomes" id="UP000746747">
    <property type="component" value="Unassembled WGS sequence"/>
</dbReference>
<dbReference type="OrthoDB" id="5871968at2759"/>
<evidence type="ECO:0000256" key="1">
    <source>
        <dbReference type="SAM" id="MobiDB-lite"/>
    </source>
</evidence>
<protein>
    <submittedName>
        <fullName evidence="2">Uncharacterized protein</fullName>
    </submittedName>
</protein>
<dbReference type="EMBL" id="CAKAEH010001326">
    <property type="protein sequence ID" value="CAG9534720.1"/>
    <property type="molecule type" value="Genomic_DNA"/>
</dbReference>
<evidence type="ECO:0000313" key="3">
    <source>
        <dbReference type="Proteomes" id="UP000746747"/>
    </source>
</evidence>
<name>A0A8J2M680_9BILA</name>
<proteinExistence type="predicted"/>